<proteinExistence type="predicted"/>
<dbReference type="EMBL" id="BAABRN010000059">
    <property type="protein sequence ID" value="GAA5503663.1"/>
    <property type="molecule type" value="Genomic_DNA"/>
</dbReference>
<dbReference type="Proteomes" id="UP001458946">
    <property type="component" value="Unassembled WGS sequence"/>
</dbReference>
<reference evidence="2 3" key="1">
    <citation type="submission" date="2024-02" db="EMBL/GenBank/DDBJ databases">
        <title>Deinococcus xinjiangensis NBRC 107630.</title>
        <authorList>
            <person name="Ichikawa N."/>
            <person name="Katano-Makiyama Y."/>
            <person name="Hidaka K."/>
        </authorList>
    </citation>
    <scope>NUCLEOTIDE SEQUENCE [LARGE SCALE GENOMIC DNA]</scope>
    <source>
        <strain evidence="2 3">NBRC 107630</strain>
    </source>
</reference>
<dbReference type="InterPro" id="IPR016181">
    <property type="entry name" value="Acyl_CoA_acyltransferase"/>
</dbReference>
<protein>
    <recommendedName>
        <fullName evidence="1">N-acetyltransferase domain-containing protein</fullName>
    </recommendedName>
</protein>
<gene>
    <name evidence="2" type="ORF">Dxin01_03422</name>
</gene>
<dbReference type="Gene3D" id="3.40.630.30">
    <property type="match status" value="1"/>
</dbReference>
<dbReference type="SUPFAM" id="SSF55729">
    <property type="entry name" value="Acyl-CoA N-acyltransferases (Nat)"/>
    <property type="match status" value="1"/>
</dbReference>
<accession>A0ABP9VJV2</accession>
<dbReference type="PROSITE" id="PS51186">
    <property type="entry name" value="GNAT"/>
    <property type="match status" value="1"/>
</dbReference>
<keyword evidence="3" id="KW-1185">Reference proteome</keyword>
<dbReference type="InterPro" id="IPR000182">
    <property type="entry name" value="GNAT_dom"/>
</dbReference>
<evidence type="ECO:0000259" key="1">
    <source>
        <dbReference type="PROSITE" id="PS51186"/>
    </source>
</evidence>
<evidence type="ECO:0000313" key="3">
    <source>
        <dbReference type="Proteomes" id="UP001458946"/>
    </source>
</evidence>
<feature type="domain" description="N-acetyltransferase" evidence="1">
    <location>
        <begin position="3"/>
        <end position="159"/>
    </location>
</feature>
<dbReference type="Pfam" id="PF00583">
    <property type="entry name" value="Acetyltransf_1"/>
    <property type="match status" value="1"/>
</dbReference>
<comment type="caution">
    <text evidence="2">The sequence shown here is derived from an EMBL/GenBank/DDBJ whole genome shotgun (WGS) entry which is preliminary data.</text>
</comment>
<sequence>MVIRLEPYTKAHWHILKDLQLAPEQAEFTALPSQLLPMLEGNPERLGVTILENDVPVGLFALSVGEHRDKYLPQPDPAGVALGALSLDRRCQGRGVGSAAMRQLSDFVPRHFPSAQHVLLVVNQRNPAAKHVYEKVGFVVLREREGLRGPQWVMQLDLSSPAPTS</sequence>
<name>A0ABP9VJV2_9DEIO</name>
<evidence type="ECO:0000313" key="2">
    <source>
        <dbReference type="EMBL" id="GAA5503663.1"/>
    </source>
</evidence>
<organism evidence="2 3">
    <name type="scientific">Deinococcus xinjiangensis</name>
    <dbReference type="NCBI Taxonomy" id="457454"/>
    <lineage>
        <taxon>Bacteria</taxon>
        <taxon>Thermotogati</taxon>
        <taxon>Deinococcota</taxon>
        <taxon>Deinococci</taxon>
        <taxon>Deinococcales</taxon>
        <taxon>Deinococcaceae</taxon>
        <taxon>Deinococcus</taxon>
    </lineage>
</organism>